<dbReference type="PANTHER" id="PTHR30532">
    <property type="entry name" value="IRON III DICITRATE-BINDING PERIPLASMIC PROTEIN"/>
    <property type="match status" value="1"/>
</dbReference>
<dbReference type="InterPro" id="IPR051313">
    <property type="entry name" value="Bact_iron-sidero_bind"/>
</dbReference>
<accession>A0ABV0EZD4</accession>
<comment type="caution">
    <text evidence="8">The sequence shown here is derived from an EMBL/GenBank/DDBJ whole genome shotgun (WGS) entry which is preliminary data.</text>
</comment>
<dbReference type="EMBL" id="MAEI02000001">
    <property type="protein sequence ID" value="MEO1781173.1"/>
    <property type="molecule type" value="Genomic_DNA"/>
</dbReference>
<keyword evidence="3" id="KW-0813">Transport</keyword>
<keyword evidence="4 6" id="KW-0732">Signal</keyword>
<comment type="similarity">
    <text evidence="2">Belongs to the bacterial solute-binding protein 8 family.</text>
</comment>
<comment type="subcellular location">
    <subcellularLocation>
        <location evidence="1">Cell envelope</location>
    </subcellularLocation>
</comment>
<dbReference type="PANTHER" id="PTHR30532:SF28">
    <property type="entry name" value="PETROBACTIN-BINDING PROTEIN YCLQ"/>
    <property type="match status" value="1"/>
</dbReference>
<dbReference type="InterPro" id="IPR033870">
    <property type="entry name" value="FatB"/>
</dbReference>
<evidence type="ECO:0000256" key="2">
    <source>
        <dbReference type="ARBA" id="ARBA00008814"/>
    </source>
</evidence>
<dbReference type="PROSITE" id="PS50983">
    <property type="entry name" value="FE_B12_PBP"/>
    <property type="match status" value="1"/>
</dbReference>
<feature type="region of interest" description="Disordered" evidence="5">
    <location>
        <begin position="25"/>
        <end position="50"/>
    </location>
</feature>
<dbReference type="Gene3D" id="3.40.50.1980">
    <property type="entry name" value="Nitrogenase molybdenum iron protein domain"/>
    <property type="match status" value="2"/>
</dbReference>
<evidence type="ECO:0000256" key="4">
    <source>
        <dbReference type="ARBA" id="ARBA00022729"/>
    </source>
</evidence>
<evidence type="ECO:0000256" key="6">
    <source>
        <dbReference type="SAM" id="SignalP"/>
    </source>
</evidence>
<evidence type="ECO:0000259" key="7">
    <source>
        <dbReference type="PROSITE" id="PS50983"/>
    </source>
</evidence>
<keyword evidence="9" id="KW-1185">Reference proteome</keyword>
<dbReference type="CDD" id="cd01140">
    <property type="entry name" value="FatB"/>
    <property type="match status" value="1"/>
</dbReference>
<evidence type="ECO:0000256" key="5">
    <source>
        <dbReference type="SAM" id="MobiDB-lite"/>
    </source>
</evidence>
<proteinExistence type="inferred from homology"/>
<dbReference type="SUPFAM" id="SSF53807">
    <property type="entry name" value="Helical backbone' metal receptor"/>
    <property type="match status" value="1"/>
</dbReference>
<dbReference type="InterPro" id="IPR002491">
    <property type="entry name" value="ABC_transptr_periplasmic_BD"/>
</dbReference>
<feature type="signal peptide" evidence="6">
    <location>
        <begin position="1"/>
        <end position="19"/>
    </location>
</feature>
<reference evidence="8 9" key="2">
    <citation type="submission" date="2024-02" db="EMBL/GenBank/DDBJ databases">
        <title>The Genome Sequence of Enterococcus diestrammenae JM9A.</title>
        <authorList>
            <person name="Earl A."/>
            <person name="Manson A."/>
            <person name="Gilmore M."/>
            <person name="Sanders J."/>
            <person name="Shea T."/>
            <person name="Howe W."/>
            <person name="Livny J."/>
            <person name="Cuomo C."/>
            <person name="Neafsey D."/>
            <person name="Birren B."/>
        </authorList>
    </citation>
    <scope>NUCLEOTIDE SEQUENCE [LARGE SCALE GENOMIC DNA]</scope>
    <source>
        <strain evidence="8 9">JM9A</strain>
    </source>
</reference>
<dbReference type="PROSITE" id="PS51257">
    <property type="entry name" value="PROKAR_LIPOPROTEIN"/>
    <property type="match status" value="1"/>
</dbReference>
<dbReference type="Pfam" id="PF01497">
    <property type="entry name" value="Peripla_BP_2"/>
    <property type="match status" value="1"/>
</dbReference>
<organism evidence="8 9">
    <name type="scientific">Enterococcus diestrammenae</name>
    <dbReference type="NCBI Taxonomy" id="1155073"/>
    <lineage>
        <taxon>Bacteria</taxon>
        <taxon>Bacillati</taxon>
        <taxon>Bacillota</taxon>
        <taxon>Bacilli</taxon>
        <taxon>Lactobacillales</taxon>
        <taxon>Enterococcaceae</taxon>
        <taxon>Enterococcus</taxon>
    </lineage>
</organism>
<evidence type="ECO:0000313" key="9">
    <source>
        <dbReference type="Proteomes" id="UP001429357"/>
    </source>
</evidence>
<evidence type="ECO:0000256" key="1">
    <source>
        <dbReference type="ARBA" id="ARBA00004196"/>
    </source>
</evidence>
<evidence type="ECO:0000256" key="3">
    <source>
        <dbReference type="ARBA" id="ARBA00022448"/>
    </source>
</evidence>
<feature type="compositionally biased region" description="Low complexity" evidence="5">
    <location>
        <begin position="25"/>
        <end position="40"/>
    </location>
</feature>
<name>A0ABV0EZD4_9ENTE</name>
<sequence>MKKITMMLLMTGLLLGATACGEATGAGKNTATTATSSQTQLPPTVTVTDGEGNKVEVATNPEKVVVFDNSALDTMDQLGVGDRVVGAATDNLPSFLAAYKEVESAGGIKEPDLEKINAMQPDLILISGRQKDFKEQLTKIAPTLYLSTDNTDTWHSIQSQIQSIGAIFGKEAAAQTAIDTLQTKIDSIAKQASASQEKALVLLVNEGSLSAYGAGSRFSIVHDTFGFAQADEQIEASTHGQSVSYEYVLEKNPDVIFVIDRTQAIGGDDSKNNVAENKLVKETTAGKNDKVILLDPAVWYLAGSGIESVDIMADNVAKAFEN</sequence>
<dbReference type="Proteomes" id="UP001429357">
    <property type="component" value="Unassembled WGS sequence"/>
</dbReference>
<gene>
    <name evidence="8" type="ORF">BAU18_000752</name>
</gene>
<dbReference type="RefSeq" id="WP_161870778.1">
    <property type="nucleotide sequence ID" value="NZ_MAEI02000001.1"/>
</dbReference>
<evidence type="ECO:0000313" key="8">
    <source>
        <dbReference type="EMBL" id="MEO1781173.1"/>
    </source>
</evidence>
<feature type="chain" id="PRO_5045806652" evidence="6">
    <location>
        <begin position="20"/>
        <end position="322"/>
    </location>
</feature>
<feature type="domain" description="Fe/B12 periplasmic-binding" evidence="7">
    <location>
        <begin position="63"/>
        <end position="322"/>
    </location>
</feature>
<protein>
    <submittedName>
        <fullName evidence="8">Iron complex transport system substrate-binding protein</fullName>
    </submittedName>
</protein>
<reference evidence="9" key="1">
    <citation type="submission" date="2016-06" db="EMBL/GenBank/DDBJ databases">
        <title>Four novel species of enterococci isolated from chicken manure.</title>
        <authorList>
            <person name="Van Tyne D."/>
        </authorList>
    </citation>
    <scope>NUCLEOTIDE SEQUENCE [LARGE SCALE GENOMIC DNA]</scope>
    <source>
        <strain evidence="9">JM9A</strain>
    </source>
</reference>